<feature type="compositionally biased region" description="Polar residues" evidence="5">
    <location>
        <begin position="130"/>
        <end position="145"/>
    </location>
</feature>
<feature type="region of interest" description="Disordered" evidence="5">
    <location>
        <begin position="1"/>
        <end position="72"/>
    </location>
</feature>
<comment type="subcellular location">
    <subcellularLocation>
        <location evidence="1">Membrane</location>
        <topology evidence="1">Single-pass membrane protein</topology>
    </subcellularLocation>
</comment>
<evidence type="ECO:0000256" key="4">
    <source>
        <dbReference type="ARBA" id="ARBA00023136"/>
    </source>
</evidence>
<dbReference type="Pfam" id="PF04228">
    <property type="entry name" value="Zn_peptidase"/>
    <property type="match status" value="1"/>
</dbReference>
<dbReference type="GO" id="GO:0016020">
    <property type="term" value="C:membrane"/>
    <property type="evidence" value="ECO:0007669"/>
    <property type="project" value="UniProtKB-SubCell"/>
</dbReference>
<gene>
    <name evidence="7" type="ORF">F1D05_25755</name>
</gene>
<keyword evidence="4 6" id="KW-0472">Membrane</keyword>
<evidence type="ECO:0000256" key="3">
    <source>
        <dbReference type="ARBA" id="ARBA00022989"/>
    </source>
</evidence>
<reference evidence="7 8" key="2">
    <citation type="journal article" date="2020" name="Microbiol. Resour. Announc.">
        <title>Antarctic desert soil bacteria exhibit high novel natural product potential, evaluated through long-read genome sequencing and comparative genomics.</title>
        <authorList>
            <person name="Benaud N."/>
            <person name="Edwards R.J."/>
            <person name="Amos T.G."/>
            <person name="D'Agostino P.M."/>
            <person name="Gutierrez-Chavez C."/>
            <person name="Montgomery K."/>
            <person name="Nicetic I."/>
            <person name="Ferrari B.C."/>
        </authorList>
    </citation>
    <scope>NUCLEOTIDE SEQUENCE [LARGE SCALE GENOMIC DNA]</scope>
    <source>
        <strain evidence="7 8">SPB151</strain>
    </source>
</reference>
<dbReference type="EMBL" id="CP043661">
    <property type="protein sequence ID" value="QNE20694.1"/>
    <property type="molecule type" value="Genomic_DNA"/>
</dbReference>
<reference evidence="8" key="1">
    <citation type="submission" date="2019-09" db="EMBL/GenBank/DDBJ databases">
        <title>Antimicrobial potential of Antarctic Bacteria.</title>
        <authorList>
            <person name="Benaud N."/>
            <person name="Edwards R.J."/>
            <person name="Ferrari B.C."/>
        </authorList>
    </citation>
    <scope>NUCLEOTIDE SEQUENCE [LARGE SCALE GENOMIC DNA]</scope>
    <source>
        <strain evidence="8">SPB151</strain>
    </source>
</reference>
<dbReference type="AlphaFoldDB" id="A0A7G6X379"/>
<sequence>MPDDESAPKPGHFLPGGAGADASAPRKPAVPGDSAPLTAPTPRLGGGSGPAGPPQLSGSRLGPPPPGDPAAAAFKARYQPEPIPFVVKKKSKALIAAIVAGVVLVAGGGVAGAAKLLTQYDDFVANPIGTTPSLPGNTPTETKPTGTPVADPVAEKENKLYANGKLASVRCKEPAFRPTSKENVRSYYEVLIKCMNTSWQPVVEKAGFEFHEPQLIVFDEGEETACGVQKKVSAYCDSGDGSVAMPWQDLVDQYADNKALARIDEHDALGFAYAVHIQKLVGIFDAAGDLSDAAANDAARLEHQRRQALQAGCLAAVFLGAEKTAFPVQGELLKEWQWRSKNHGDDGTKGSVRDHGSRKSNELWRTRGFTTADPGACNTFVAAAAQVG</sequence>
<feature type="region of interest" description="Disordered" evidence="5">
    <location>
        <begin position="130"/>
        <end position="151"/>
    </location>
</feature>
<evidence type="ECO:0000256" key="2">
    <source>
        <dbReference type="ARBA" id="ARBA00022692"/>
    </source>
</evidence>
<protein>
    <recommendedName>
        <fullName evidence="9">Metalloprotease</fullName>
    </recommendedName>
</protein>
<evidence type="ECO:0000313" key="7">
    <source>
        <dbReference type="EMBL" id="QNE20694.1"/>
    </source>
</evidence>
<evidence type="ECO:0000256" key="6">
    <source>
        <dbReference type="SAM" id="Phobius"/>
    </source>
</evidence>
<evidence type="ECO:0008006" key="9">
    <source>
        <dbReference type="Google" id="ProtNLM"/>
    </source>
</evidence>
<organism evidence="7 8">
    <name type="scientific">Kribbella qitaiheensis</name>
    <dbReference type="NCBI Taxonomy" id="1544730"/>
    <lineage>
        <taxon>Bacteria</taxon>
        <taxon>Bacillati</taxon>
        <taxon>Actinomycetota</taxon>
        <taxon>Actinomycetes</taxon>
        <taxon>Propionibacteriales</taxon>
        <taxon>Kribbellaceae</taxon>
        <taxon>Kribbella</taxon>
    </lineage>
</organism>
<evidence type="ECO:0000256" key="1">
    <source>
        <dbReference type="ARBA" id="ARBA00004167"/>
    </source>
</evidence>
<keyword evidence="2 6" id="KW-0812">Transmembrane</keyword>
<name>A0A7G6X379_9ACTN</name>
<dbReference type="KEGG" id="kqi:F1D05_25755"/>
<dbReference type="PANTHER" id="PTHR30168:SF0">
    <property type="entry name" value="INNER MEMBRANE PROTEIN"/>
    <property type="match status" value="1"/>
</dbReference>
<keyword evidence="8" id="KW-1185">Reference proteome</keyword>
<evidence type="ECO:0000256" key="5">
    <source>
        <dbReference type="SAM" id="MobiDB-lite"/>
    </source>
</evidence>
<dbReference type="InterPro" id="IPR007343">
    <property type="entry name" value="Uncharacterised_pept_Zn_put"/>
</dbReference>
<dbReference type="PANTHER" id="PTHR30168">
    <property type="entry name" value="PUTATIVE MEMBRANE PROTEIN YPFJ"/>
    <property type="match status" value="1"/>
</dbReference>
<accession>A0A7G6X379</accession>
<feature type="transmembrane region" description="Helical" evidence="6">
    <location>
        <begin position="93"/>
        <end position="114"/>
    </location>
</feature>
<evidence type="ECO:0000313" key="8">
    <source>
        <dbReference type="Proteomes" id="UP000515563"/>
    </source>
</evidence>
<dbReference type="RefSeq" id="WP_185443092.1">
    <property type="nucleotide sequence ID" value="NZ_CP043661.1"/>
</dbReference>
<keyword evidence="3 6" id="KW-1133">Transmembrane helix</keyword>
<proteinExistence type="predicted"/>
<dbReference type="Proteomes" id="UP000515563">
    <property type="component" value="Chromosome"/>
</dbReference>